<dbReference type="Gene3D" id="3.40.50.300">
    <property type="entry name" value="P-loop containing nucleotide triphosphate hydrolases"/>
    <property type="match status" value="1"/>
</dbReference>
<gene>
    <name evidence="9" type="ORF">SYK_15700</name>
</gene>
<dbReference type="InterPro" id="IPR002078">
    <property type="entry name" value="Sigma_54_int"/>
</dbReference>
<dbReference type="Gene3D" id="3.30.450.20">
    <property type="entry name" value="PAS domain"/>
    <property type="match status" value="1"/>
</dbReference>
<dbReference type="PROSITE" id="PS00676">
    <property type="entry name" value="SIGMA54_INTERACT_2"/>
    <property type="match status" value="1"/>
</dbReference>
<dbReference type="InterPro" id="IPR013767">
    <property type="entry name" value="PAS_fold"/>
</dbReference>
<keyword evidence="5" id="KW-0804">Transcription</keyword>
<keyword evidence="2" id="KW-0067">ATP-binding</keyword>
<dbReference type="InterPro" id="IPR027417">
    <property type="entry name" value="P-loop_NTPase"/>
</dbReference>
<dbReference type="InterPro" id="IPR058031">
    <property type="entry name" value="AAA_lid_NorR"/>
</dbReference>
<evidence type="ECO:0000256" key="5">
    <source>
        <dbReference type="ARBA" id="ARBA00023163"/>
    </source>
</evidence>
<dbReference type="EMBL" id="AP026709">
    <property type="protein sequence ID" value="BDQ37210.1"/>
    <property type="molecule type" value="Genomic_DNA"/>
</dbReference>
<dbReference type="InterPro" id="IPR025662">
    <property type="entry name" value="Sigma_54_int_dom_ATP-bd_1"/>
</dbReference>
<dbReference type="InterPro" id="IPR025944">
    <property type="entry name" value="Sigma_54_int_dom_CS"/>
</dbReference>
<dbReference type="CDD" id="cd00130">
    <property type="entry name" value="PAS"/>
    <property type="match status" value="1"/>
</dbReference>
<dbReference type="Pfam" id="PF00989">
    <property type="entry name" value="PAS"/>
    <property type="match status" value="1"/>
</dbReference>
<reference evidence="9 10" key="1">
    <citation type="submission" date="2022-08" db="EMBL/GenBank/DDBJ databases">
        <title>Genome Sequence of the sulphate-reducing bacterium, Pseudodesulfovibrio sp. SYK.</title>
        <authorList>
            <person name="Kondo R."/>
            <person name="Kataoka T."/>
        </authorList>
    </citation>
    <scope>NUCLEOTIDE SEQUENCE [LARGE SCALE GENOMIC DNA]</scope>
    <source>
        <strain evidence="9 10">SYK</strain>
    </source>
</reference>
<feature type="domain" description="Sigma-54 factor interaction" evidence="6">
    <location>
        <begin position="172"/>
        <end position="401"/>
    </location>
</feature>
<dbReference type="PROSITE" id="PS00688">
    <property type="entry name" value="SIGMA54_INTERACT_3"/>
    <property type="match status" value="1"/>
</dbReference>
<dbReference type="InterPro" id="IPR009057">
    <property type="entry name" value="Homeodomain-like_sf"/>
</dbReference>
<dbReference type="InterPro" id="IPR002197">
    <property type="entry name" value="HTH_Fis"/>
</dbReference>
<dbReference type="SMART" id="SM00382">
    <property type="entry name" value="AAA"/>
    <property type="match status" value="1"/>
</dbReference>
<protein>
    <submittedName>
        <fullName evidence="9">PAS domain-containing protein</fullName>
    </submittedName>
</protein>
<keyword evidence="10" id="KW-1185">Reference proteome</keyword>
<dbReference type="Pfam" id="PF25601">
    <property type="entry name" value="AAA_lid_14"/>
    <property type="match status" value="1"/>
</dbReference>
<feature type="domain" description="PAS" evidence="7">
    <location>
        <begin position="36"/>
        <end position="81"/>
    </location>
</feature>
<dbReference type="SUPFAM" id="SSF52540">
    <property type="entry name" value="P-loop containing nucleoside triphosphate hydrolases"/>
    <property type="match status" value="1"/>
</dbReference>
<dbReference type="SUPFAM" id="SSF46689">
    <property type="entry name" value="Homeodomain-like"/>
    <property type="match status" value="1"/>
</dbReference>
<dbReference type="PROSITE" id="PS00675">
    <property type="entry name" value="SIGMA54_INTERACT_1"/>
    <property type="match status" value="1"/>
</dbReference>
<evidence type="ECO:0000256" key="4">
    <source>
        <dbReference type="ARBA" id="ARBA00023125"/>
    </source>
</evidence>
<feature type="domain" description="PAC" evidence="8">
    <location>
        <begin position="98"/>
        <end position="149"/>
    </location>
</feature>
<organism evidence="9 10">
    <name type="scientific">Pseudodesulfovibrio nedwellii</name>
    <dbReference type="NCBI Taxonomy" id="2973072"/>
    <lineage>
        <taxon>Bacteria</taxon>
        <taxon>Pseudomonadati</taxon>
        <taxon>Thermodesulfobacteriota</taxon>
        <taxon>Desulfovibrionia</taxon>
        <taxon>Desulfovibrionales</taxon>
        <taxon>Desulfovibrionaceae</taxon>
    </lineage>
</organism>
<name>A0ABM8B090_9BACT</name>
<evidence type="ECO:0000259" key="6">
    <source>
        <dbReference type="PROSITE" id="PS50045"/>
    </source>
</evidence>
<evidence type="ECO:0000256" key="1">
    <source>
        <dbReference type="ARBA" id="ARBA00022741"/>
    </source>
</evidence>
<evidence type="ECO:0000259" key="8">
    <source>
        <dbReference type="PROSITE" id="PS50113"/>
    </source>
</evidence>
<evidence type="ECO:0000313" key="10">
    <source>
        <dbReference type="Proteomes" id="UP001317742"/>
    </source>
</evidence>
<evidence type="ECO:0000256" key="3">
    <source>
        <dbReference type="ARBA" id="ARBA00023015"/>
    </source>
</evidence>
<dbReference type="SUPFAM" id="SSF55785">
    <property type="entry name" value="PYP-like sensor domain (PAS domain)"/>
    <property type="match status" value="1"/>
</dbReference>
<dbReference type="Gene3D" id="1.10.10.60">
    <property type="entry name" value="Homeodomain-like"/>
    <property type="match status" value="1"/>
</dbReference>
<dbReference type="NCBIfam" id="TIGR00229">
    <property type="entry name" value="sensory_box"/>
    <property type="match status" value="1"/>
</dbReference>
<dbReference type="Gene3D" id="1.10.8.60">
    <property type="match status" value="1"/>
</dbReference>
<dbReference type="InterPro" id="IPR000014">
    <property type="entry name" value="PAS"/>
</dbReference>
<dbReference type="Proteomes" id="UP001317742">
    <property type="component" value="Chromosome"/>
</dbReference>
<dbReference type="PANTHER" id="PTHR32071">
    <property type="entry name" value="TRANSCRIPTIONAL REGULATORY PROTEIN"/>
    <property type="match status" value="1"/>
</dbReference>
<dbReference type="PROSITE" id="PS50045">
    <property type="entry name" value="SIGMA54_INTERACT_4"/>
    <property type="match status" value="1"/>
</dbReference>
<dbReference type="InterPro" id="IPR035965">
    <property type="entry name" value="PAS-like_dom_sf"/>
</dbReference>
<dbReference type="InterPro" id="IPR000700">
    <property type="entry name" value="PAS-assoc_C"/>
</dbReference>
<dbReference type="CDD" id="cd00009">
    <property type="entry name" value="AAA"/>
    <property type="match status" value="1"/>
</dbReference>
<keyword evidence="4" id="KW-0238">DNA-binding</keyword>
<proteinExistence type="predicted"/>
<keyword evidence="1" id="KW-0547">Nucleotide-binding</keyword>
<dbReference type="PROSITE" id="PS50112">
    <property type="entry name" value="PAS"/>
    <property type="match status" value="1"/>
</dbReference>
<evidence type="ECO:0000313" key="9">
    <source>
        <dbReference type="EMBL" id="BDQ37210.1"/>
    </source>
</evidence>
<dbReference type="InterPro" id="IPR003593">
    <property type="entry name" value="AAA+_ATPase"/>
</dbReference>
<accession>A0ABM8B090</accession>
<dbReference type="InterPro" id="IPR025943">
    <property type="entry name" value="Sigma_54_int_dom_ATP-bd_2"/>
</dbReference>
<dbReference type="PROSITE" id="PS50113">
    <property type="entry name" value="PAC"/>
    <property type="match status" value="1"/>
</dbReference>
<evidence type="ECO:0000259" key="7">
    <source>
        <dbReference type="PROSITE" id="PS50112"/>
    </source>
</evidence>
<sequence length="485" mass="54426">MTKCTILLQHRNKLSFNTQGSPLQKYVIMINKYCSQIIETMEEAVSISDPDGVILYLNKRHELITGIPSFELLGKSVHELVRRGLFDVVLNPDIMRNKQSETRVQELGNGRKVVLDGHPVFDENEEVALVVTYLRDITKLAEMREQMSSQQELLEAYQKLQSFDSALEKVPPVVQSKPMKRLYGQLGIIAETDATVLLLGETGVGKDVFARKLHRLSDRADKAFVKADCGSMPENLIETELFGYAPGTFSGGNKNGKIGLIETASGGTLFLDEIGELPLLMQTKLLRLLQDREIVRVGATTPQDVNVRIVAATNKSLEKEVEAGRFRSDLYYRLKVAVIDIPPLRKRKADILPMARLFLKSFCQKYQRDITFTQETEDSLLNHTWPGNVRELENLILGCVVTSKKNIIEVADLPFSPTTEIRVSTGDGLDGMKISGKSMKSILDEVEKTIILNGMERVGNIAKLAKELNLDRTTVFRKLKKYGAR</sequence>
<dbReference type="SMART" id="SM00091">
    <property type="entry name" value="PAS"/>
    <property type="match status" value="1"/>
</dbReference>
<dbReference type="Pfam" id="PF02954">
    <property type="entry name" value="HTH_8"/>
    <property type="match status" value="1"/>
</dbReference>
<evidence type="ECO:0000256" key="2">
    <source>
        <dbReference type="ARBA" id="ARBA00022840"/>
    </source>
</evidence>
<keyword evidence="3" id="KW-0805">Transcription regulation</keyword>
<dbReference type="Pfam" id="PF00158">
    <property type="entry name" value="Sigma54_activat"/>
    <property type="match status" value="1"/>
</dbReference>